<dbReference type="Proteomes" id="UP000887116">
    <property type="component" value="Unassembled WGS sequence"/>
</dbReference>
<feature type="region of interest" description="Disordered" evidence="1">
    <location>
        <begin position="672"/>
        <end position="702"/>
    </location>
</feature>
<dbReference type="OrthoDB" id="6412431at2759"/>
<evidence type="ECO:0000313" key="2">
    <source>
        <dbReference type="EMBL" id="GFR14681.1"/>
    </source>
</evidence>
<protein>
    <submittedName>
        <fullName evidence="2">Uncharacterized protein</fullName>
    </submittedName>
</protein>
<reference evidence="2" key="1">
    <citation type="submission" date="2020-07" db="EMBL/GenBank/DDBJ databases">
        <title>Multicomponent nature underlies the extraordinary mechanical properties of spider dragline silk.</title>
        <authorList>
            <person name="Kono N."/>
            <person name="Nakamura H."/>
            <person name="Mori M."/>
            <person name="Yoshida Y."/>
            <person name="Ohtoshi R."/>
            <person name="Malay A.D."/>
            <person name="Moran D.A.P."/>
            <person name="Tomita M."/>
            <person name="Numata K."/>
            <person name="Arakawa K."/>
        </authorList>
    </citation>
    <scope>NUCLEOTIDE SEQUENCE</scope>
</reference>
<dbReference type="EMBL" id="BMAO01007247">
    <property type="protein sequence ID" value="GFR14681.1"/>
    <property type="molecule type" value="Genomic_DNA"/>
</dbReference>
<proteinExistence type="predicted"/>
<keyword evidence="3" id="KW-1185">Reference proteome</keyword>
<dbReference type="AlphaFoldDB" id="A0A8X6LL25"/>
<comment type="caution">
    <text evidence="2">The sequence shown here is derived from an EMBL/GenBank/DDBJ whole genome shotgun (WGS) entry which is preliminary data.</text>
</comment>
<name>A0A8X6LL25_TRICU</name>
<organism evidence="2 3">
    <name type="scientific">Trichonephila clavata</name>
    <name type="common">Joro spider</name>
    <name type="synonym">Nephila clavata</name>
    <dbReference type="NCBI Taxonomy" id="2740835"/>
    <lineage>
        <taxon>Eukaryota</taxon>
        <taxon>Metazoa</taxon>
        <taxon>Ecdysozoa</taxon>
        <taxon>Arthropoda</taxon>
        <taxon>Chelicerata</taxon>
        <taxon>Arachnida</taxon>
        <taxon>Araneae</taxon>
        <taxon>Araneomorphae</taxon>
        <taxon>Entelegynae</taxon>
        <taxon>Araneoidea</taxon>
        <taxon>Nephilidae</taxon>
        <taxon>Trichonephila</taxon>
    </lineage>
</organism>
<feature type="compositionally biased region" description="Polar residues" evidence="1">
    <location>
        <begin position="674"/>
        <end position="689"/>
    </location>
</feature>
<sequence>MYHMLTGDEEVPVPFALVSIEGILPKRVENQPIRRLYASVKILKALNAPFTQNATMEKPTMEMQHFLTDYMNAITHAKPQEPLKDSEKMVLNHLLENLHQAMESKEFQDNKFDFYFEKLVPYVKACREDWTPLPPEEEESSLIKQLLNQLQRSMAIRKMFSRYCIPFDIFHVLVGCYACCSDIGMVANWALDLMARICRGQFFWKEYESCTFVQQMLRGIKSDISYKRNTDLYYVMRSIQKGEGIECLSENFAKYGQLEKIIKEKIQAPSDLVEMVTHQLFPNILFDHHADQLAFNIAMGHVACSMDLKTAQVKKGAFAKARRLYGIISQLVKQVEAFDAQYPIPWTIDTLKLFMVSDSNIEKNLTEIAAVVFEPDEGRIIKKKKKNFFFFCSHVLLYARQVRMLQHFSSCRKQSYCASIFNTMENTVFLNQMAESFLHKVFMPGSNDLVNIHTLKYRTLNDFMCKLDLTFQGLNQLINTHSPVDPEVAKVIQRWTQKYDGVESILAQDFVKNERLNKLIQTMVKSGQSNIISSLLAIDGLIGPKLNTGPHFDCKKYLQNLKYSLSGEPGRYDREEDDLVKRTHVCAIREVYKELENYQSDIDSKLMYSVYQVMSHILKESAGLELPIGPGIPIPDNVMEACSNIYWANTSWEYFNSLVEILKSKISTPKMKSKINTNNIDPTSNTDKNNLAKKRKNEEKSL</sequence>
<accession>A0A8X6LL25</accession>
<evidence type="ECO:0000256" key="1">
    <source>
        <dbReference type="SAM" id="MobiDB-lite"/>
    </source>
</evidence>
<gene>
    <name evidence="2" type="primary">AVEN_257717_1</name>
    <name evidence="2" type="ORF">TNCT_490141</name>
</gene>
<evidence type="ECO:0000313" key="3">
    <source>
        <dbReference type="Proteomes" id="UP000887116"/>
    </source>
</evidence>